<organism evidence="3 4">
    <name type="scientific">Methylovulum psychrotolerans</name>
    <dbReference type="NCBI Taxonomy" id="1704499"/>
    <lineage>
        <taxon>Bacteria</taxon>
        <taxon>Pseudomonadati</taxon>
        <taxon>Pseudomonadota</taxon>
        <taxon>Gammaproteobacteria</taxon>
        <taxon>Methylococcales</taxon>
        <taxon>Methylococcaceae</taxon>
        <taxon>Methylovulum</taxon>
    </lineage>
</organism>
<keyword evidence="4" id="KW-1185">Reference proteome</keyword>
<evidence type="ECO:0000313" key="4">
    <source>
        <dbReference type="Proteomes" id="UP000197019"/>
    </source>
</evidence>
<dbReference type="RefSeq" id="WP_088620865.1">
    <property type="nucleotide sequence ID" value="NZ_CP022129.1"/>
</dbReference>
<proteinExistence type="predicted"/>
<reference evidence="3 4" key="1">
    <citation type="submission" date="2017-06" db="EMBL/GenBank/DDBJ databases">
        <title>Genome Sequencing of the methanotroph Methylovulum psychrotolerants str. HV10-M2 isolated from a high-altitude environment.</title>
        <authorList>
            <person name="Mateos-Rivera A."/>
        </authorList>
    </citation>
    <scope>NUCLEOTIDE SEQUENCE [LARGE SCALE GENOMIC DNA]</scope>
    <source>
        <strain evidence="3 4">HV10_M2</strain>
    </source>
</reference>
<dbReference type="Pfam" id="PF13761">
    <property type="entry name" value="DUF4166"/>
    <property type="match status" value="1"/>
</dbReference>
<feature type="transmembrane region" description="Helical" evidence="1">
    <location>
        <begin position="41"/>
        <end position="62"/>
    </location>
</feature>
<feature type="domain" description="DUF4166" evidence="2">
    <location>
        <begin position="18"/>
        <end position="191"/>
    </location>
</feature>
<sequence>MNAYLLPKTVGDAWQTVPPVIQRHYAVQEGQGSSLVGVMTIAYPHFMLPLIGLISCFGGLVFRRGSNVHTRVEKTADTEGVLHWHRTLRFPDGKTAHFRSQMTYQTEHELIETIRYGFGIRLRAEAEDGRLVYRSQGHCWQGAGLRITLPDWLLLGTATISEQALSADSFRLDFTIRHPWWGETYSYRGDFRYAKTEVESKGVEPLPMA</sequence>
<keyword evidence="1" id="KW-0812">Transmembrane</keyword>
<evidence type="ECO:0000259" key="2">
    <source>
        <dbReference type="Pfam" id="PF13761"/>
    </source>
</evidence>
<dbReference type="AlphaFoldDB" id="A0A1Z4C393"/>
<dbReference type="KEGG" id="mpsy:CEK71_19055"/>
<keyword evidence="1" id="KW-0472">Membrane</keyword>
<gene>
    <name evidence="3" type="ORF">CEK71_19055</name>
</gene>
<evidence type="ECO:0000256" key="1">
    <source>
        <dbReference type="SAM" id="Phobius"/>
    </source>
</evidence>
<protein>
    <recommendedName>
        <fullName evidence="2">DUF4166 domain-containing protein</fullName>
    </recommendedName>
</protein>
<name>A0A1Z4C393_9GAMM</name>
<dbReference type="Proteomes" id="UP000197019">
    <property type="component" value="Chromosome"/>
</dbReference>
<dbReference type="EMBL" id="CP022129">
    <property type="protein sequence ID" value="ASF47995.1"/>
    <property type="molecule type" value="Genomic_DNA"/>
</dbReference>
<evidence type="ECO:0000313" key="3">
    <source>
        <dbReference type="EMBL" id="ASF47995.1"/>
    </source>
</evidence>
<dbReference type="InterPro" id="IPR025311">
    <property type="entry name" value="DUF4166"/>
</dbReference>
<accession>A0A1Z4C393</accession>
<dbReference type="OrthoDB" id="8844917at2"/>
<keyword evidence="1" id="KW-1133">Transmembrane helix</keyword>